<dbReference type="RefSeq" id="WP_006296940.1">
    <property type="nucleotide sequence ID" value="NZ_AEGR01000042.1"/>
</dbReference>
<gene>
    <name evidence="1" type="ORF">HGR_04708</name>
</gene>
<dbReference type="InterPro" id="IPR016155">
    <property type="entry name" value="Mopterin_synth/thiamin_S_b"/>
</dbReference>
<dbReference type="OrthoDB" id="9800283at2"/>
<sequence>MKVLINQQTHELDSDATLADAVAAIEARPPFAAAVNTQFVPKTQYAQHPLRDGDQVEIIAPVTGG</sequence>
<evidence type="ECO:0000313" key="1">
    <source>
        <dbReference type="EMBL" id="EGI77767.1"/>
    </source>
</evidence>
<dbReference type="InterPro" id="IPR010035">
    <property type="entry name" value="Thi_S"/>
</dbReference>
<proteinExistence type="predicted"/>
<dbReference type="InterPro" id="IPR003749">
    <property type="entry name" value="ThiS/MoaD-like"/>
</dbReference>
<dbReference type="PANTHER" id="PTHR34472:SF1">
    <property type="entry name" value="SULFUR CARRIER PROTEIN THIS"/>
    <property type="match status" value="1"/>
</dbReference>
<reference evidence="1 2" key="1">
    <citation type="journal article" date="2011" name="EMBO J.">
        <title>Structural diversity of bacterial flagellar motors.</title>
        <authorList>
            <person name="Chen S."/>
            <person name="Beeby M."/>
            <person name="Murphy G.E."/>
            <person name="Leadbetter J.R."/>
            <person name="Hendrixson D.R."/>
            <person name="Briegel A."/>
            <person name="Li Z."/>
            <person name="Shi J."/>
            <person name="Tocheva E.I."/>
            <person name="Muller A."/>
            <person name="Dobro M.J."/>
            <person name="Jensen G.J."/>
        </authorList>
    </citation>
    <scope>NUCLEOTIDE SEQUENCE [LARGE SCALE GENOMIC DNA]</scope>
    <source>
        <strain evidence="1 2">ATCC 19624</strain>
    </source>
</reference>
<dbReference type="Proteomes" id="UP000016368">
    <property type="component" value="Unassembled WGS sequence"/>
</dbReference>
<dbReference type="Pfam" id="PF02597">
    <property type="entry name" value="ThiS"/>
    <property type="match status" value="1"/>
</dbReference>
<dbReference type="InterPro" id="IPR012675">
    <property type="entry name" value="Beta-grasp_dom_sf"/>
</dbReference>
<dbReference type="eggNOG" id="COG2104">
    <property type="taxonomic scope" value="Bacteria"/>
</dbReference>
<comment type="caution">
    <text evidence="1">The sequence shown here is derived from an EMBL/GenBank/DDBJ whole genome shotgun (WGS) entry which is preliminary data.</text>
</comment>
<dbReference type="Gene3D" id="3.10.20.30">
    <property type="match status" value="1"/>
</dbReference>
<dbReference type="NCBIfam" id="TIGR01683">
    <property type="entry name" value="thiS"/>
    <property type="match status" value="1"/>
</dbReference>
<name>F3KR66_9BURK</name>
<dbReference type="AlphaFoldDB" id="F3KR66"/>
<protein>
    <submittedName>
        <fullName evidence="1">Thiamine biosynthesis protein ThiS</fullName>
    </submittedName>
</protein>
<dbReference type="SUPFAM" id="SSF54285">
    <property type="entry name" value="MoaD/ThiS"/>
    <property type="match status" value="1"/>
</dbReference>
<keyword evidence="2" id="KW-1185">Reference proteome</keyword>
<dbReference type="STRING" id="887062.HGR_04708"/>
<dbReference type="CDD" id="cd00565">
    <property type="entry name" value="Ubl_ThiS"/>
    <property type="match status" value="1"/>
</dbReference>
<organism evidence="1 2">
    <name type="scientific">Hylemonella gracilis ATCC 19624</name>
    <dbReference type="NCBI Taxonomy" id="887062"/>
    <lineage>
        <taxon>Bacteria</taxon>
        <taxon>Pseudomonadati</taxon>
        <taxon>Pseudomonadota</taxon>
        <taxon>Betaproteobacteria</taxon>
        <taxon>Burkholderiales</taxon>
        <taxon>Comamonadaceae</taxon>
        <taxon>Hylemonella</taxon>
    </lineage>
</organism>
<evidence type="ECO:0000313" key="2">
    <source>
        <dbReference type="Proteomes" id="UP000016368"/>
    </source>
</evidence>
<accession>F3KR66</accession>
<dbReference type="EMBL" id="AEGR01000042">
    <property type="protein sequence ID" value="EGI77767.1"/>
    <property type="molecule type" value="Genomic_DNA"/>
</dbReference>
<dbReference type="PANTHER" id="PTHR34472">
    <property type="entry name" value="SULFUR CARRIER PROTEIN THIS"/>
    <property type="match status" value="1"/>
</dbReference>